<comment type="caution">
    <text evidence="2">The sequence shown here is derived from an EMBL/GenBank/DDBJ whole genome shotgun (WGS) entry which is preliminary data.</text>
</comment>
<accession>A0ABU6WJB5</accession>
<evidence type="ECO:0000313" key="3">
    <source>
        <dbReference type="Proteomes" id="UP001341840"/>
    </source>
</evidence>
<evidence type="ECO:0000256" key="1">
    <source>
        <dbReference type="SAM" id="MobiDB-lite"/>
    </source>
</evidence>
<gene>
    <name evidence="2" type="ORF">PIB30_061947</name>
</gene>
<dbReference type="EMBL" id="JASCZI010181811">
    <property type="protein sequence ID" value="MED6185940.1"/>
    <property type="molecule type" value="Genomic_DNA"/>
</dbReference>
<organism evidence="2 3">
    <name type="scientific">Stylosanthes scabra</name>
    <dbReference type="NCBI Taxonomy" id="79078"/>
    <lineage>
        <taxon>Eukaryota</taxon>
        <taxon>Viridiplantae</taxon>
        <taxon>Streptophyta</taxon>
        <taxon>Embryophyta</taxon>
        <taxon>Tracheophyta</taxon>
        <taxon>Spermatophyta</taxon>
        <taxon>Magnoliopsida</taxon>
        <taxon>eudicotyledons</taxon>
        <taxon>Gunneridae</taxon>
        <taxon>Pentapetalae</taxon>
        <taxon>rosids</taxon>
        <taxon>fabids</taxon>
        <taxon>Fabales</taxon>
        <taxon>Fabaceae</taxon>
        <taxon>Papilionoideae</taxon>
        <taxon>50 kb inversion clade</taxon>
        <taxon>dalbergioids sensu lato</taxon>
        <taxon>Dalbergieae</taxon>
        <taxon>Pterocarpus clade</taxon>
        <taxon>Stylosanthes</taxon>
    </lineage>
</organism>
<reference evidence="2 3" key="1">
    <citation type="journal article" date="2023" name="Plants (Basel)">
        <title>Bridging the Gap: Combining Genomics and Transcriptomics Approaches to Understand Stylosanthes scabra, an Orphan Legume from the Brazilian Caatinga.</title>
        <authorList>
            <person name="Ferreira-Neto J.R.C."/>
            <person name="da Silva M.D."/>
            <person name="Binneck E."/>
            <person name="de Melo N.F."/>
            <person name="da Silva R.H."/>
            <person name="de Melo A.L.T.M."/>
            <person name="Pandolfi V."/>
            <person name="Bustamante F.O."/>
            <person name="Brasileiro-Vidal A.C."/>
            <person name="Benko-Iseppon A.M."/>
        </authorList>
    </citation>
    <scope>NUCLEOTIDE SEQUENCE [LARGE SCALE GENOMIC DNA]</scope>
    <source>
        <tissue evidence="2">Leaves</tissue>
    </source>
</reference>
<protein>
    <submittedName>
        <fullName evidence="2">Uncharacterized protein</fullName>
    </submittedName>
</protein>
<sequence>MRPFTSDRAESGSNLTHRWCSNMRTYSELEAVFLYNLRSGFTEIRKVGYRYLQRQPNGRLAATQLARRLRRHVAMDNSEEDDSDYATSTASSSDAQEGGECGAETWSASCPP</sequence>
<feature type="region of interest" description="Disordered" evidence="1">
    <location>
        <begin position="74"/>
        <end position="112"/>
    </location>
</feature>
<name>A0ABU6WJB5_9FABA</name>
<keyword evidence="3" id="KW-1185">Reference proteome</keyword>
<feature type="compositionally biased region" description="Low complexity" evidence="1">
    <location>
        <begin position="85"/>
        <end position="95"/>
    </location>
</feature>
<proteinExistence type="predicted"/>
<dbReference type="Proteomes" id="UP001341840">
    <property type="component" value="Unassembled WGS sequence"/>
</dbReference>
<evidence type="ECO:0000313" key="2">
    <source>
        <dbReference type="EMBL" id="MED6185940.1"/>
    </source>
</evidence>